<evidence type="ECO:0000313" key="3">
    <source>
        <dbReference type="Proteomes" id="UP000292110"/>
    </source>
</evidence>
<sequence length="256" mass="29300">MPNNKVNLHGIILAGALTCFSSPIFAAPLQTLEFKKGQLSQTEQTKLCEQVQNLCQQREQWRSLKTADQNLWLLSGDTVAQFRQSTIGLELAKQWRIEFSNEEEGVSVGQFIFPKLFPIDQNRYAIAMIDVFSEMYSGGGAKIERADFYELKDSGSTHRFIKNYPFSFNRMIRACFSEQDYETSKGNCHDVDRLSLDIRPIKPMLWQFRYRYSLDVSPASDSGENSFKGSRNLNIDLNRAPKQPNLPVTWNFTGQG</sequence>
<keyword evidence="1" id="KW-0732">Signal</keyword>
<keyword evidence="3" id="KW-1185">Reference proteome</keyword>
<accession>A0A4Q6XHD0</accession>
<gene>
    <name evidence="2" type="ORF">EXE30_09665</name>
</gene>
<feature type="signal peptide" evidence="1">
    <location>
        <begin position="1"/>
        <end position="26"/>
    </location>
</feature>
<reference evidence="2 3" key="1">
    <citation type="submission" date="2019-02" db="EMBL/GenBank/DDBJ databases">
        <title>The draft genome of Acinetobacter halotolerans strain JCM 31009.</title>
        <authorList>
            <person name="Qin J."/>
            <person name="Feng Y."/>
            <person name="Nemec A."/>
            <person name="Zong Z."/>
        </authorList>
    </citation>
    <scope>NUCLEOTIDE SEQUENCE [LARGE SCALE GENOMIC DNA]</scope>
    <source>
        <strain evidence="2 3">JCM 31009</strain>
    </source>
</reference>
<dbReference type="EMBL" id="SGIM01000007">
    <property type="protein sequence ID" value="RZF52115.1"/>
    <property type="molecule type" value="Genomic_DNA"/>
</dbReference>
<evidence type="ECO:0000313" key="2">
    <source>
        <dbReference type="EMBL" id="RZF52115.1"/>
    </source>
</evidence>
<dbReference type="AlphaFoldDB" id="A0A4Q6XHD0"/>
<protein>
    <submittedName>
        <fullName evidence="2">Uncharacterized protein</fullName>
    </submittedName>
</protein>
<name>A0A4Q6XHD0_9GAMM</name>
<dbReference type="RefSeq" id="WP_130162197.1">
    <property type="nucleotide sequence ID" value="NZ_SGIM01000007.1"/>
</dbReference>
<organism evidence="2 3">
    <name type="scientific">Acinetobacter halotolerans</name>
    <dbReference type="NCBI Taxonomy" id="1752076"/>
    <lineage>
        <taxon>Bacteria</taxon>
        <taxon>Pseudomonadati</taxon>
        <taxon>Pseudomonadota</taxon>
        <taxon>Gammaproteobacteria</taxon>
        <taxon>Moraxellales</taxon>
        <taxon>Moraxellaceae</taxon>
        <taxon>Acinetobacter</taxon>
    </lineage>
</organism>
<comment type="caution">
    <text evidence="2">The sequence shown here is derived from an EMBL/GenBank/DDBJ whole genome shotgun (WGS) entry which is preliminary data.</text>
</comment>
<feature type="chain" id="PRO_5020250002" evidence="1">
    <location>
        <begin position="27"/>
        <end position="256"/>
    </location>
</feature>
<evidence type="ECO:0000256" key="1">
    <source>
        <dbReference type="SAM" id="SignalP"/>
    </source>
</evidence>
<dbReference type="Proteomes" id="UP000292110">
    <property type="component" value="Unassembled WGS sequence"/>
</dbReference>
<proteinExistence type="predicted"/>